<proteinExistence type="predicted"/>
<comment type="caution">
    <text evidence="1">The sequence shown here is derived from an EMBL/GenBank/DDBJ whole genome shotgun (WGS) entry which is preliminary data.</text>
</comment>
<reference evidence="2" key="1">
    <citation type="submission" date="2017-09" db="EMBL/GenBank/DDBJ databases">
        <title>Depth-based differentiation of microbial function through sediment-hosted aquifers and enrichment of novel symbionts in the deep terrestrial subsurface.</title>
        <authorList>
            <person name="Probst A.J."/>
            <person name="Ladd B."/>
            <person name="Jarett J.K."/>
            <person name="Geller-Mcgrath D.E."/>
            <person name="Sieber C.M.K."/>
            <person name="Emerson J.B."/>
            <person name="Anantharaman K."/>
            <person name="Thomas B.C."/>
            <person name="Malmstrom R."/>
            <person name="Stieglmeier M."/>
            <person name="Klingl A."/>
            <person name="Woyke T."/>
            <person name="Ryan C.M."/>
            <person name="Banfield J.F."/>
        </authorList>
    </citation>
    <scope>NUCLEOTIDE SEQUENCE [LARGE SCALE GENOMIC DNA]</scope>
</reference>
<evidence type="ECO:0000313" key="1">
    <source>
        <dbReference type="EMBL" id="PIV62895.1"/>
    </source>
</evidence>
<accession>A0A2M7E5A3</accession>
<name>A0A2M7E5A3_9BACT</name>
<dbReference type="AlphaFoldDB" id="A0A2M7E5A3"/>
<dbReference type="Proteomes" id="UP000230116">
    <property type="component" value="Unassembled WGS sequence"/>
</dbReference>
<evidence type="ECO:0000313" key="2">
    <source>
        <dbReference type="Proteomes" id="UP000230116"/>
    </source>
</evidence>
<gene>
    <name evidence="1" type="ORF">COS12_00640</name>
</gene>
<organism evidence="1 2">
    <name type="scientific">Candidatus Roizmanbacteria bacterium CG01_land_8_20_14_3_00_33_9</name>
    <dbReference type="NCBI Taxonomy" id="1974843"/>
    <lineage>
        <taxon>Bacteria</taxon>
        <taxon>Candidatus Roizmaniibacteriota</taxon>
    </lineage>
</organism>
<protein>
    <submittedName>
        <fullName evidence="1">Uncharacterized protein</fullName>
    </submittedName>
</protein>
<dbReference type="EMBL" id="PETM01000012">
    <property type="protein sequence ID" value="PIV62895.1"/>
    <property type="molecule type" value="Genomic_DNA"/>
</dbReference>
<sequence length="65" mass="7953">MSKYDNLKFFKKTKARVNHICMKCGQQINAADFYYAESMKDKFLHSLHRKKFCIKCYEEYFKNKI</sequence>